<dbReference type="PROSITE" id="PS50931">
    <property type="entry name" value="HTH_LYSR"/>
    <property type="match status" value="1"/>
</dbReference>
<comment type="caution">
    <text evidence="7">The sequence shown here is derived from an EMBL/GenBank/DDBJ whole genome shotgun (WGS) entry which is preliminary data.</text>
</comment>
<dbReference type="SUPFAM" id="SSF46785">
    <property type="entry name" value="Winged helix' DNA-binding domain"/>
    <property type="match status" value="1"/>
</dbReference>
<dbReference type="Pfam" id="PF00126">
    <property type="entry name" value="HTH_1"/>
    <property type="match status" value="1"/>
</dbReference>
<evidence type="ECO:0000256" key="4">
    <source>
        <dbReference type="ARBA" id="ARBA00023163"/>
    </source>
</evidence>
<dbReference type="EMBL" id="JAGINX010000001">
    <property type="protein sequence ID" value="MBP2319353.1"/>
    <property type="molecule type" value="Genomic_DNA"/>
</dbReference>
<dbReference type="InterPro" id="IPR005119">
    <property type="entry name" value="LysR_subst-bd"/>
</dbReference>
<organism evidence="7 8">
    <name type="scientific">Nesterenkonia lacusekhoensis</name>
    <dbReference type="NCBI Taxonomy" id="150832"/>
    <lineage>
        <taxon>Bacteria</taxon>
        <taxon>Bacillati</taxon>
        <taxon>Actinomycetota</taxon>
        <taxon>Actinomycetes</taxon>
        <taxon>Micrococcales</taxon>
        <taxon>Micrococcaceae</taxon>
        <taxon>Nesterenkonia</taxon>
    </lineage>
</organism>
<evidence type="ECO:0000256" key="1">
    <source>
        <dbReference type="ARBA" id="ARBA00009437"/>
    </source>
</evidence>
<keyword evidence="2" id="KW-0805">Transcription regulation</keyword>
<dbReference type="RefSeq" id="WP_245324228.1">
    <property type="nucleotide sequence ID" value="NZ_JAGINX010000001.1"/>
</dbReference>
<keyword evidence="4" id="KW-0804">Transcription</keyword>
<protein>
    <submittedName>
        <fullName evidence="7">DNA-binding transcriptional LysR family regulator</fullName>
    </submittedName>
</protein>
<dbReference type="InterPro" id="IPR036390">
    <property type="entry name" value="WH_DNA-bd_sf"/>
</dbReference>
<dbReference type="InterPro" id="IPR036388">
    <property type="entry name" value="WH-like_DNA-bd_sf"/>
</dbReference>
<evidence type="ECO:0000256" key="3">
    <source>
        <dbReference type="ARBA" id="ARBA00023125"/>
    </source>
</evidence>
<gene>
    <name evidence="7" type="ORF">JOF45_002372</name>
</gene>
<dbReference type="GO" id="GO:0003677">
    <property type="term" value="F:DNA binding"/>
    <property type="evidence" value="ECO:0007669"/>
    <property type="project" value="UniProtKB-KW"/>
</dbReference>
<proteinExistence type="inferred from homology"/>
<dbReference type="Gene3D" id="3.40.190.290">
    <property type="match status" value="1"/>
</dbReference>
<evidence type="ECO:0000313" key="7">
    <source>
        <dbReference type="EMBL" id="MBP2319353.1"/>
    </source>
</evidence>
<keyword evidence="3 7" id="KW-0238">DNA-binding</keyword>
<dbReference type="Pfam" id="PF03466">
    <property type="entry name" value="LysR_substrate"/>
    <property type="match status" value="1"/>
</dbReference>
<evidence type="ECO:0000313" key="8">
    <source>
        <dbReference type="Proteomes" id="UP001519331"/>
    </source>
</evidence>
<dbReference type="PANTHER" id="PTHR30537:SF3">
    <property type="entry name" value="TRANSCRIPTIONAL REGULATORY PROTEIN"/>
    <property type="match status" value="1"/>
</dbReference>
<name>A0ABS4T4G4_9MICC</name>
<feature type="compositionally biased region" description="Polar residues" evidence="5">
    <location>
        <begin position="304"/>
        <end position="314"/>
    </location>
</feature>
<feature type="domain" description="HTH lysR-type" evidence="6">
    <location>
        <begin position="13"/>
        <end position="68"/>
    </location>
</feature>
<dbReference type="InterPro" id="IPR058163">
    <property type="entry name" value="LysR-type_TF_proteobact-type"/>
</dbReference>
<keyword evidence="8" id="KW-1185">Reference proteome</keyword>
<dbReference type="Proteomes" id="UP001519331">
    <property type="component" value="Unassembled WGS sequence"/>
</dbReference>
<accession>A0ABS4T4G4</accession>
<dbReference type="Gene3D" id="1.10.10.10">
    <property type="entry name" value="Winged helix-like DNA-binding domain superfamily/Winged helix DNA-binding domain"/>
    <property type="match status" value="1"/>
</dbReference>
<dbReference type="PANTHER" id="PTHR30537">
    <property type="entry name" value="HTH-TYPE TRANSCRIPTIONAL REGULATOR"/>
    <property type="match status" value="1"/>
</dbReference>
<comment type="similarity">
    <text evidence="1">Belongs to the LysR transcriptional regulatory family.</text>
</comment>
<sequence>MNAPDLRVMTDHLDELMTLLAVGRLGRYTAAAESLGVNHSTVSRRISSLERALGGRVMLRAASGWALTDLGQRAVEAAEKIEEAMGGLTDREQDHAAFTGTVRLGAPDAYSVHIAAPAMAGLLRRYPQLSIENISATQRARQVRSGLDLEVVVEKPEIRHATASHLTDYALRLYATREYLERNGTPQSASELSEHPLNYYVESVLTVDDLDRAVARLPRMRRGVASTNILAHVTATLAGAGIGLLPDYVARQDPRLQPVLAEEIAHPLSYWAVIRPDAMRNPAVEAVYRALAEAGPDEAGPGPTGQTQIAPGFS</sequence>
<evidence type="ECO:0000256" key="5">
    <source>
        <dbReference type="SAM" id="MobiDB-lite"/>
    </source>
</evidence>
<evidence type="ECO:0000259" key="6">
    <source>
        <dbReference type="PROSITE" id="PS50931"/>
    </source>
</evidence>
<evidence type="ECO:0000256" key="2">
    <source>
        <dbReference type="ARBA" id="ARBA00023015"/>
    </source>
</evidence>
<dbReference type="InterPro" id="IPR000847">
    <property type="entry name" value="LysR_HTH_N"/>
</dbReference>
<feature type="region of interest" description="Disordered" evidence="5">
    <location>
        <begin position="294"/>
        <end position="314"/>
    </location>
</feature>
<dbReference type="SUPFAM" id="SSF53850">
    <property type="entry name" value="Periplasmic binding protein-like II"/>
    <property type="match status" value="1"/>
</dbReference>
<reference evidence="7 8" key="1">
    <citation type="submission" date="2021-03" db="EMBL/GenBank/DDBJ databases">
        <title>Sequencing the genomes of 1000 actinobacteria strains.</title>
        <authorList>
            <person name="Klenk H.-P."/>
        </authorList>
    </citation>
    <scope>NUCLEOTIDE SEQUENCE [LARGE SCALE GENOMIC DNA]</scope>
    <source>
        <strain evidence="7 8">DSM 12544</strain>
    </source>
</reference>